<dbReference type="AlphaFoldDB" id="A0A0B6ZII5"/>
<evidence type="ECO:0000313" key="2">
    <source>
        <dbReference type="EMBL" id="CEK68192.1"/>
    </source>
</evidence>
<gene>
    <name evidence="2" type="primary">ORF65452</name>
</gene>
<reference evidence="2" key="1">
    <citation type="submission" date="2014-12" db="EMBL/GenBank/DDBJ databases">
        <title>Insight into the proteome of Arion vulgaris.</title>
        <authorList>
            <person name="Aradska J."/>
            <person name="Bulat T."/>
            <person name="Smidak R."/>
            <person name="Sarate P."/>
            <person name="Gangsoo J."/>
            <person name="Sialana F."/>
            <person name="Bilban M."/>
            <person name="Lubec G."/>
        </authorList>
    </citation>
    <scope>NUCLEOTIDE SEQUENCE</scope>
    <source>
        <tissue evidence="2">Skin</tissue>
    </source>
</reference>
<organism evidence="2">
    <name type="scientific">Arion vulgaris</name>
    <dbReference type="NCBI Taxonomy" id="1028688"/>
    <lineage>
        <taxon>Eukaryota</taxon>
        <taxon>Metazoa</taxon>
        <taxon>Spiralia</taxon>
        <taxon>Lophotrochozoa</taxon>
        <taxon>Mollusca</taxon>
        <taxon>Gastropoda</taxon>
        <taxon>Heterobranchia</taxon>
        <taxon>Euthyneura</taxon>
        <taxon>Panpulmonata</taxon>
        <taxon>Eupulmonata</taxon>
        <taxon>Stylommatophora</taxon>
        <taxon>Helicina</taxon>
        <taxon>Arionoidea</taxon>
        <taxon>Arionidae</taxon>
        <taxon>Arion</taxon>
    </lineage>
</organism>
<feature type="non-terminal residue" evidence="2">
    <location>
        <position position="1"/>
    </location>
</feature>
<sequence>GTLKYQNPDDNFVLRGGRPYIYRSMPGFLSNSALTDTSSNLSQHKYNPDRYGDDPQQRGSLRVISRGLNRVNEDLRRSLLLEEGKRVNWSTPSYAQSELNETSQDALLKYPSQAKQLSLAEWYTKPINSTSSVYIPKSTDEMLAAHYFPVTLGEINSLDMVNEIKPGRG</sequence>
<feature type="non-terminal residue" evidence="2">
    <location>
        <position position="169"/>
    </location>
</feature>
<accession>A0A0B6ZII5</accession>
<feature type="compositionally biased region" description="Basic and acidic residues" evidence="1">
    <location>
        <begin position="46"/>
        <end position="56"/>
    </location>
</feature>
<dbReference type="EMBL" id="HACG01021327">
    <property type="protein sequence ID" value="CEK68192.1"/>
    <property type="molecule type" value="Transcribed_RNA"/>
</dbReference>
<proteinExistence type="predicted"/>
<protein>
    <submittedName>
        <fullName evidence="2">Uncharacterized protein</fullName>
    </submittedName>
</protein>
<feature type="region of interest" description="Disordered" evidence="1">
    <location>
        <begin position="39"/>
        <end position="58"/>
    </location>
</feature>
<evidence type="ECO:0000256" key="1">
    <source>
        <dbReference type="SAM" id="MobiDB-lite"/>
    </source>
</evidence>
<name>A0A0B6ZII5_9EUPU</name>